<protein>
    <recommendedName>
        <fullName evidence="9">23S rRNA (uracil(1939)-C(5))-methyltransferase RlmD</fullName>
        <ecNumber evidence="9">2.1.1.190</ecNumber>
    </recommendedName>
    <alternativeName>
        <fullName evidence="9">23S rRNA(m5U1939)-methyltransferase</fullName>
    </alternativeName>
</protein>
<feature type="binding site" evidence="9">
    <location>
        <position position="84"/>
    </location>
    <ligand>
        <name>[4Fe-4S] cluster</name>
        <dbReference type="ChEBI" id="CHEBI:49883"/>
    </ligand>
</feature>
<dbReference type="KEGG" id="ptes:JQU52_04645"/>
<evidence type="ECO:0000256" key="4">
    <source>
        <dbReference type="ARBA" id="ARBA00022679"/>
    </source>
</evidence>
<evidence type="ECO:0000313" key="14">
    <source>
        <dbReference type="Proteomes" id="UP000653156"/>
    </source>
</evidence>
<dbReference type="Gene3D" id="3.40.50.150">
    <property type="entry name" value="Vaccinia Virus protein VP39"/>
    <property type="match status" value="1"/>
</dbReference>
<comment type="catalytic activity">
    <reaction evidence="9">
        <text>uridine(1939) in 23S rRNA + S-adenosyl-L-methionine = 5-methyluridine(1939) in 23S rRNA + S-adenosyl-L-homocysteine + H(+)</text>
        <dbReference type="Rhea" id="RHEA:42908"/>
        <dbReference type="Rhea" id="RHEA-COMP:10278"/>
        <dbReference type="Rhea" id="RHEA-COMP:10279"/>
        <dbReference type="ChEBI" id="CHEBI:15378"/>
        <dbReference type="ChEBI" id="CHEBI:57856"/>
        <dbReference type="ChEBI" id="CHEBI:59789"/>
        <dbReference type="ChEBI" id="CHEBI:65315"/>
        <dbReference type="ChEBI" id="CHEBI:74447"/>
        <dbReference type="EC" id="2.1.1.190"/>
    </reaction>
</comment>
<feature type="binding site" evidence="9 10">
    <location>
        <position position="325"/>
    </location>
    <ligand>
        <name>S-adenosyl-L-methionine</name>
        <dbReference type="ChEBI" id="CHEBI:59789"/>
    </ligand>
</feature>
<dbReference type="HAMAP" id="MF_01010">
    <property type="entry name" value="23SrRNA_methyltr_RlmD"/>
    <property type="match status" value="1"/>
</dbReference>
<feature type="binding site" evidence="9">
    <location>
        <position position="309"/>
    </location>
    <ligand>
        <name>S-adenosyl-L-methionine</name>
        <dbReference type="ChEBI" id="CHEBI:59789"/>
    </ligand>
</feature>
<keyword evidence="5 9" id="KW-0949">S-adenosyl-L-methionine</keyword>
<keyword evidence="14" id="KW-1185">Reference proteome</keyword>
<feature type="binding site" evidence="9">
    <location>
        <position position="162"/>
    </location>
    <ligand>
        <name>[4Fe-4S] cluster</name>
        <dbReference type="ChEBI" id="CHEBI:49883"/>
    </ligand>
</feature>
<dbReference type="PROSITE" id="PS50926">
    <property type="entry name" value="TRAM"/>
    <property type="match status" value="1"/>
</dbReference>
<keyword evidence="8 9" id="KW-0411">Iron-sulfur</keyword>
<comment type="similarity">
    <text evidence="9">Belongs to the class I-like SAM-binding methyltransferase superfamily. RNA M5U methyltransferase family. RlmD subfamily.</text>
</comment>
<proteinExistence type="inferred from homology"/>
<keyword evidence="3 9" id="KW-0489">Methyltransferase</keyword>
<dbReference type="InterPro" id="IPR030390">
    <property type="entry name" value="MeTrfase_TrmA_AS"/>
</dbReference>
<dbReference type="EC" id="2.1.1.190" evidence="9"/>
<evidence type="ECO:0000256" key="3">
    <source>
        <dbReference type="ARBA" id="ARBA00022603"/>
    </source>
</evidence>
<feature type="binding site" evidence="9 10">
    <location>
        <position position="304"/>
    </location>
    <ligand>
        <name>S-adenosyl-L-methionine</name>
        <dbReference type="ChEBI" id="CHEBI:59789"/>
    </ligand>
</feature>
<evidence type="ECO:0000256" key="5">
    <source>
        <dbReference type="ARBA" id="ARBA00022691"/>
    </source>
</evidence>
<dbReference type="InterPro" id="IPR002792">
    <property type="entry name" value="TRAM_dom"/>
</dbReference>
<dbReference type="PANTHER" id="PTHR11061:SF49">
    <property type="entry name" value="23S RRNA (URACIL(1939)-C(5))-METHYLTRANSFERASE RLMD"/>
    <property type="match status" value="1"/>
</dbReference>
<evidence type="ECO:0000256" key="11">
    <source>
        <dbReference type="PROSITE-ProRule" id="PRU10015"/>
    </source>
</evidence>
<feature type="binding site" evidence="9 10">
    <location>
        <position position="374"/>
    </location>
    <ligand>
        <name>S-adenosyl-L-methionine</name>
        <dbReference type="ChEBI" id="CHEBI:59789"/>
    </ligand>
</feature>
<dbReference type="Proteomes" id="UP000653156">
    <property type="component" value="Chromosome"/>
</dbReference>
<dbReference type="InterPro" id="IPR001566">
    <property type="entry name" value="23S_rRNA_MeTrfase_RlmD"/>
</dbReference>
<dbReference type="SUPFAM" id="SSF50249">
    <property type="entry name" value="Nucleic acid-binding proteins"/>
    <property type="match status" value="1"/>
</dbReference>
<evidence type="ECO:0000256" key="10">
    <source>
        <dbReference type="PROSITE-ProRule" id="PRU01024"/>
    </source>
</evidence>
<evidence type="ECO:0000256" key="1">
    <source>
        <dbReference type="ARBA" id="ARBA00022485"/>
    </source>
</evidence>
<dbReference type="EMBL" id="CP069798">
    <property type="protein sequence ID" value="QRQ82680.1"/>
    <property type="molecule type" value="Genomic_DNA"/>
</dbReference>
<feature type="binding site" evidence="9">
    <location>
        <position position="75"/>
    </location>
    <ligand>
        <name>[4Fe-4S] cluster</name>
        <dbReference type="ChEBI" id="CHEBI:49883"/>
    </ligand>
</feature>
<dbReference type="PANTHER" id="PTHR11061">
    <property type="entry name" value="RNA M5U METHYLTRANSFERASE"/>
    <property type="match status" value="1"/>
</dbReference>
<dbReference type="PROSITE" id="PS01230">
    <property type="entry name" value="TRMA_1"/>
    <property type="match status" value="1"/>
</dbReference>
<dbReference type="InterPro" id="IPR029063">
    <property type="entry name" value="SAM-dependent_MTases_sf"/>
</dbReference>
<sequence>MAANGARLPESDICLHGIDHEGRGVGRWQGKAVFVAGALPGETVRWRLRQDKKSFALGEAVQIHRASAQRVVPPCPLFAHCGGCALQHVAAEAQVALKQRVWEEQMQRLGGGMPQQLLPPIYGQPWHYRQRARLSVGKTDSGEMALGFLARGSKAVVDMDACLVLPEAVSAALPRLKQRLAAWQEAIGLASIAFSDGEDSLVWVLQHRHALTNAALAALQALAADENQHQGKPWHWYTQHQGSLTLLSATATPALCYRLPEFGITIAYRPDDFTQINRHTNALMVHRAMQWLAPQPGERMVDAFCGLGNFSLPMARLGAQVLGIEGVADMVAQAQANAAANGLAAQCRFAVADLFAADVAMVQQWGMADKWLLDPPRAGAYALVQALAALPQAQRPRRLVYVSCNPATLARDAAVLAAAAYVFRAGGIMNMFAQTAHVESLAVFDLAG</sequence>
<dbReference type="GO" id="GO:0003723">
    <property type="term" value="F:RNA binding"/>
    <property type="evidence" value="ECO:0007669"/>
    <property type="project" value="InterPro"/>
</dbReference>
<dbReference type="Gene3D" id="2.40.50.140">
    <property type="entry name" value="Nucleic acid-binding proteins"/>
    <property type="match status" value="1"/>
</dbReference>
<dbReference type="InterPro" id="IPR010280">
    <property type="entry name" value="U5_MeTrfase_fam"/>
</dbReference>
<feature type="domain" description="TRAM" evidence="12">
    <location>
        <begin position="1"/>
        <end position="62"/>
    </location>
</feature>
<dbReference type="InterPro" id="IPR012340">
    <property type="entry name" value="NA-bd_OB-fold"/>
</dbReference>
<dbReference type="CDD" id="cd02440">
    <property type="entry name" value="AdoMet_MTases"/>
    <property type="match status" value="1"/>
</dbReference>
<evidence type="ECO:0000256" key="9">
    <source>
        <dbReference type="HAMAP-Rule" id="MF_01010"/>
    </source>
</evidence>
<keyword evidence="6 9" id="KW-0479">Metal-binding</keyword>
<evidence type="ECO:0000313" key="13">
    <source>
        <dbReference type="EMBL" id="QRQ82680.1"/>
    </source>
</evidence>
<keyword evidence="4 9" id="KW-0808">Transferase</keyword>
<keyword evidence="2 9" id="KW-0698">rRNA processing</keyword>
<feature type="active site" description="Nucleophile" evidence="9 10">
    <location>
        <position position="404"/>
    </location>
</feature>
<accession>A0A892ZJN7</accession>
<dbReference type="AlphaFoldDB" id="A0A892ZJN7"/>
<evidence type="ECO:0000259" key="12">
    <source>
        <dbReference type="PROSITE" id="PS50926"/>
    </source>
</evidence>
<dbReference type="GO" id="GO:0005506">
    <property type="term" value="F:iron ion binding"/>
    <property type="evidence" value="ECO:0007669"/>
    <property type="project" value="UniProtKB-UniRule"/>
</dbReference>
<comment type="function">
    <text evidence="9">Catalyzes the formation of 5-methyl-uridine at position 1939 (m5U1939) in 23S rRNA.</text>
</comment>
<dbReference type="Pfam" id="PF05958">
    <property type="entry name" value="tRNA_U5-meth_tr"/>
    <property type="match status" value="1"/>
</dbReference>
<evidence type="ECO:0000256" key="7">
    <source>
        <dbReference type="ARBA" id="ARBA00023004"/>
    </source>
</evidence>
<feature type="active site" evidence="11">
    <location>
        <position position="404"/>
    </location>
</feature>
<dbReference type="Gene3D" id="2.40.50.1070">
    <property type="match status" value="1"/>
</dbReference>
<name>A0A892ZJN7_9NEIS</name>
<gene>
    <name evidence="9 13" type="primary">rlmD</name>
    <name evidence="13" type="ORF">JQU52_04645</name>
</gene>
<evidence type="ECO:0000256" key="6">
    <source>
        <dbReference type="ARBA" id="ARBA00022723"/>
    </source>
</evidence>
<evidence type="ECO:0000256" key="8">
    <source>
        <dbReference type="ARBA" id="ARBA00023014"/>
    </source>
</evidence>
<feature type="binding site" evidence="9">
    <location>
        <position position="353"/>
    </location>
    <ligand>
        <name>S-adenosyl-L-methionine</name>
        <dbReference type="ChEBI" id="CHEBI:59789"/>
    </ligand>
</feature>
<dbReference type="PROSITE" id="PS51687">
    <property type="entry name" value="SAM_MT_RNA_M5U"/>
    <property type="match status" value="1"/>
</dbReference>
<reference evidence="13" key="1">
    <citation type="submission" date="2021-02" db="EMBL/GenBank/DDBJ databases">
        <title>Neisseriaceae sp. 26B isolated from the cloaca of a Common Toad-headed Turtle (Mesoclemmys nasuta).</title>
        <authorList>
            <person name="Spergser J."/>
            <person name="Busse H.-J."/>
        </authorList>
    </citation>
    <scope>NUCLEOTIDE SEQUENCE</scope>
    <source>
        <strain evidence="13">26B</strain>
    </source>
</reference>
<organism evidence="13 14">
    <name type="scientific">Paralysiella testudinis</name>
    <dbReference type="NCBI Taxonomy" id="2809020"/>
    <lineage>
        <taxon>Bacteria</taxon>
        <taxon>Pseudomonadati</taxon>
        <taxon>Pseudomonadota</taxon>
        <taxon>Betaproteobacteria</taxon>
        <taxon>Neisseriales</taxon>
        <taxon>Neisseriaceae</taxon>
        <taxon>Paralysiella</taxon>
    </lineage>
</organism>
<dbReference type="GO" id="GO:0051539">
    <property type="term" value="F:4 iron, 4 sulfur cluster binding"/>
    <property type="evidence" value="ECO:0007669"/>
    <property type="project" value="UniProtKB-KW"/>
</dbReference>
<keyword evidence="7 9" id="KW-0408">Iron</keyword>
<keyword evidence="1 9" id="KW-0004">4Fe-4S</keyword>
<feature type="binding site" evidence="9 10">
    <location>
        <position position="275"/>
    </location>
    <ligand>
        <name>S-adenosyl-L-methionine</name>
        <dbReference type="ChEBI" id="CHEBI:59789"/>
    </ligand>
</feature>
<evidence type="ECO:0000256" key="2">
    <source>
        <dbReference type="ARBA" id="ARBA00022552"/>
    </source>
</evidence>
<dbReference type="NCBIfam" id="NF009639">
    <property type="entry name" value="PRK13168.1"/>
    <property type="match status" value="1"/>
</dbReference>
<dbReference type="SUPFAM" id="SSF53335">
    <property type="entry name" value="S-adenosyl-L-methionine-dependent methyltransferases"/>
    <property type="match status" value="1"/>
</dbReference>
<dbReference type="GO" id="GO:0070475">
    <property type="term" value="P:rRNA base methylation"/>
    <property type="evidence" value="ECO:0007669"/>
    <property type="project" value="TreeGrafter"/>
</dbReference>
<feature type="binding site" evidence="9">
    <location>
        <position position="81"/>
    </location>
    <ligand>
        <name>[4Fe-4S] cluster</name>
        <dbReference type="ChEBI" id="CHEBI:49883"/>
    </ligand>
</feature>
<dbReference type="RefSeq" id="WP_230339967.1">
    <property type="nucleotide sequence ID" value="NZ_CP069798.1"/>
</dbReference>
<dbReference type="GO" id="GO:0070041">
    <property type="term" value="F:rRNA (uridine-C5-)-methyltransferase activity"/>
    <property type="evidence" value="ECO:0007669"/>
    <property type="project" value="UniProtKB-UniRule"/>
</dbReference>